<gene>
    <name evidence="4" type="ORF">EAH80_13930</name>
</gene>
<dbReference type="Pfam" id="PF05901">
    <property type="entry name" value="Excalibur"/>
    <property type="match status" value="1"/>
</dbReference>
<dbReference type="SMART" id="SM00894">
    <property type="entry name" value="Excalibur"/>
    <property type="match status" value="1"/>
</dbReference>
<feature type="domain" description="Excalibur calcium-binding" evidence="3">
    <location>
        <begin position="28"/>
        <end position="64"/>
    </location>
</feature>
<feature type="signal peptide" evidence="2">
    <location>
        <begin position="1"/>
        <end position="25"/>
    </location>
</feature>
<accession>A0A502EB42</accession>
<protein>
    <submittedName>
        <fullName evidence="4">Calcium-binding protein</fullName>
    </submittedName>
</protein>
<proteinExistence type="predicted"/>
<dbReference type="EMBL" id="RCZG01000004">
    <property type="protein sequence ID" value="TPG34607.1"/>
    <property type="molecule type" value="Genomic_DNA"/>
</dbReference>
<evidence type="ECO:0000313" key="4">
    <source>
        <dbReference type="EMBL" id="TPG34607.1"/>
    </source>
</evidence>
<dbReference type="OrthoDB" id="4337778at2"/>
<name>A0A502EB42_9MYCO</name>
<dbReference type="InterPro" id="IPR008613">
    <property type="entry name" value="Excalibur_Ca-bd_domain"/>
</dbReference>
<keyword evidence="2" id="KW-0732">Signal</keyword>
<evidence type="ECO:0000313" key="5">
    <source>
        <dbReference type="Proteomes" id="UP000320095"/>
    </source>
</evidence>
<sequence>MLTKFAIAALLAGAVGVGVAPLAAAAGPYKNCTAAHQDGRWDIPQGDPDYWSGGDRDGDGVACES</sequence>
<evidence type="ECO:0000256" key="1">
    <source>
        <dbReference type="SAM" id="MobiDB-lite"/>
    </source>
</evidence>
<dbReference type="AlphaFoldDB" id="A0A502EB42"/>
<dbReference type="RefSeq" id="WP_140691632.1">
    <property type="nucleotide sequence ID" value="NZ_RCZG01000004.1"/>
</dbReference>
<reference evidence="4 5" key="1">
    <citation type="journal article" date="2019" name="Environ. Microbiol.">
        <title>Species interactions and distinct microbial communities in high Arctic permafrost affected cryosols are associated with the CH4 and CO2 gas fluxes.</title>
        <authorList>
            <person name="Altshuler I."/>
            <person name="Hamel J."/>
            <person name="Turney S."/>
            <person name="Magnuson E."/>
            <person name="Levesque R."/>
            <person name="Greer C."/>
            <person name="Whyte L.G."/>
        </authorList>
    </citation>
    <scope>NUCLEOTIDE SEQUENCE [LARGE SCALE GENOMIC DNA]</scope>
    <source>
        <strain evidence="4 5">S5.20</strain>
    </source>
</reference>
<feature type="chain" id="PRO_5021379338" evidence="2">
    <location>
        <begin position="26"/>
        <end position="65"/>
    </location>
</feature>
<dbReference type="Proteomes" id="UP000320095">
    <property type="component" value="Unassembled WGS sequence"/>
</dbReference>
<organism evidence="4 5">
    <name type="scientific">Mycolicibacterium hodleri</name>
    <dbReference type="NCBI Taxonomy" id="49897"/>
    <lineage>
        <taxon>Bacteria</taxon>
        <taxon>Bacillati</taxon>
        <taxon>Actinomycetota</taxon>
        <taxon>Actinomycetes</taxon>
        <taxon>Mycobacteriales</taxon>
        <taxon>Mycobacteriaceae</taxon>
        <taxon>Mycolicibacterium</taxon>
    </lineage>
</organism>
<evidence type="ECO:0000259" key="3">
    <source>
        <dbReference type="SMART" id="SM00894"/>
    </source>
</evidence>
<comment type="caution">
    <text evidence="4">The sequence shown here is derived from an EMBL/GenBank/DDBJ whole genome shotgun (WGS) entry which is preliminary data.</text>
</comment>
<feature type="region of interest" description="Disordered" evidence="1">
    <location>
        <begin position="36"/>
        <end position="65"/>
    </location>
</feature>
<evidence type="ECO:0000256" key="2">
    <source>
        <dbReference type="SAM" id="SignalP"/>
    </source>
</evidence>
<keyword evidence="5" id="KW-1185">Reference proteome</keyword>